<evidence type="ECO:0000313" key="4">
    <source>
        <dbReference type="Proteomes" id="UP001301769"/>
    </source>
</evidence>
<feature type="compositionally biased region" description="Polar residues" evidence="1">
    <location>
        <begin position="23"/>
        <end position="32"/>
    </location>
</feature>
<protein>
    <submittedName>
        <fullName evidence="3">Uncharacterized protein</fullName>
    </submittedName>
</protein>
<name>A0AAN6YAA0_9PEZI</name>
<organism evidence="3 4">
    <name type="scientific">Rhypophila decipiens</name>
    <dbReference type="NCBI Taxonomy" id="261697"/>
    <lineage>
        <taxon>Eukaryota</taxon>
        <taxon>Fungi</taxon>
        <taxon>Dikarya</taxon>
        <taxon>Ascomycota</taxon>
        <taxon>Pezizomycotina</taxon>
        <taxon>Sordariomycetes</taxon>
        <taxon>Sordariomycetidae</taxon>
        <taxon>Sordariales</taxon>
        <taxon>Naviculisporaceae</taxon>
        <taxon>Rhypophila</taxon>
    </lineage>
</organism>
<accession>A0AAN6YAA0</accession>
<feature type="transmembrane region" description="Helical" evidence="2">
    <location>
        <begin position="53"/>
        <end position="73"/>
    </location>
</feature>
<feature type="non-terminal residue" evidence="3">
    <location>
        <position position="570"/>
    </location>
</feature>
<feature type="transmembrane region" description="Helical" evidence="2">
    <location>
        <begin position="79"/>
        <end position="99"/>
    </location>
</feature>
<proteinExistence type="predicted"/>
<feature type="transmembrane region" description="Helical" evidence="2">
    <location>
        <begin position="175"/>
        <end position="198"/>
    </location>
</feature>
<evidence type="ECO:0000256" key="2">
    <source>
        <dbReference type="SAM" id="Phobius"/>
    </source>
</evidence>
<keyword evidence="2" id="KW-1133">Transmembrane helix</keyword>
<comment type="caution">
    <text evidence="3">The sequence shown here is derived from an EMBL/GenBank/DDBJ whole genome shotgun (WGS) entry which is preliminary data.</text>
</comment>
<keyword evidence="4" id="KW-1185">Reference proteome</keyword>
<keyword evidence="2" id="KW-0472">Membrane</keyword>
<keyword evidence="2" id="KW-0812">Transmembrane</keyword>
<dbReference type="Proteomes" id="UP001301769">
    <property type="component" value="Unassembled WGS sequence"/>
</dbReference>
<dbReference type="EMBL" id="MU858097">
    <property type="protein sequence ID" value="KAK4214220.1"/>
    <property type="molecule type" value="Genomic_DNA"/>
</dbReference>
<reference evidence="3" key="1">
    <citation type="journal article" date="2023" name="Mol. Phylogenet. Evol.">
        <title>Genome-scale phylogeny and comparative genomics of the fungal order Sordariales.</title>
        <authorList>
            <person name="Hensen N."/>
            <person name="Bonometti L."/>
            <person name="Westerberg I."/>
            <person name="Brannstrom I.O."/>
            <person name="Guillou S."/>
            <person name="Cros-Aarteil S."/>
            <person name="Calhoun S."/>
            <person name="Haridas S."/>
            <person name="Kuo A."/>
            <person name="Mondo S."/>
            <person name="Pangilinan J."/>
            <person name="Riley R."/>
            <person name="LaButti K."/>
            <person name="Andreopoulos B."/>
            <person name="Lipzen A."/>
            <person name="Chen C."/>
            <person name="Yan M."/>
            <person name="Daum C."/>
            <person name="Ng V."/>
            <person name="Clum A."/>
            <person name="Steindorff A."/>
            <person name="Ohm R.A."/>
            <person name="Martin F."/>
            <person name="Silar P."/>
            <person name="Natvig D.O."/>
            <person name="Lalanne C."/>
            <person name="Gautier V."/>
            <person name="Ament-Velasquez S.L."/>
            <person name="Kruys A."/>
            <person name="Hutchinson M.I."/>
            <person name="Powell A.J."/>
            <person name="Barry K."/>
            <person name="Miller A.N."/>
            <person name="Grigoriev I.V."/>
            <person name="Debuchy R."/>
            <person name="Gladieux P."/>
            <person name="Hiltunen Thoren M."/>
            <person name="Johannesson H."/>
        </authorList>
    </citation>
    <scope>NUCLEOTIDE SEQUENCE</scope>
    <source>
        <strain evidence="3">PSN293</strain>
    </source>
</reference>
<reference evidence="3" key="2">
    <citation type="submission" date="2023-05" db="EMBL/GenBank/DDBJ databases">
        <authorList>
            <consortium name="Lawrence Berkeley National Laboratory"/>
            <person name="Steindorff A."/>
            <person name="Hensen N."/>
            <person name="Bonometti L."/>
            <person name="Westerberg I."/>
            <person name="Brannstrom I.O."/>
            <person name="Guillou S."/>
            <person name="Cros-Aarteil S."/>
            <person name="Calhoun S."/>
            <person name="Haridas S."/>
            <person name="Kuo A."/>
            <person name="Mondo S."/>
            <person name="Pangilinan J."/>
            <person name="Riley R."/>
            <person name="Labutti K."/>
            <person name="Andreopoulos B."/>
            <person name="Lipzen A."/>
            <person name="Chen C."/>
            <person name="Yanf M."/>
            <person name="Daum C."/>
            <person name="Ng V."/>
            <person name="Clum A."/>
            <person name="Ohm R."/>
            <person name="Martin F."/>
            <person name="Silar P."/>
            <person name="Natvig D."/>
            <person name="Lalanne C."/>
            <person name="Gautier V."/>
            <person name="Ament-Velasquez S.L."/>
            <person name="Kruys A."/>
            <person name="Hutchinson M.I."/>
            <person name="Powell A.J."/>
            <person name="Barry K."/>
            <person name="Miller A.N."/>
            <person name="Grigoriev I.V."/>
            <person name="Debuchy R."/>
            <person name="Gladieux P."/>
            <person name="Thoren M.H."/>
            <person name="Johannesson H."/>
        </authorList>
    </citation>
    <scope>NUCLEOTIDE SEQUENCE</scope>
    <source>
        <strain evidence="3">PSN293</strain>
    </source>
</reference>
<evidence type="ECO:0000313" key="3">
    <source>
        <dbReference type="EMBL" id="KAK4214220.1"/>
    </source>
</evidence>
<evidence type="ECO:0000256" key="1">
    <source>
        <dbReference type="SAM" id="MobiDB-lite"/>
    </source>
</evidence>
<feature type="transmembrane region" description="Helical" evidence="2">
    <location>
        <begin position="545"/>
        <end position="569"/>
    </location>
</feature>
<feature type="compositionally biased region" description="Low complexity" evidence="1">
    <location>
        <begin position="1"/>
        <end position="19"/>
    </location>
</feature>
<feature type="non-terminal residue" evidence="3">
    <location>
        <position position="1"/>
    </location>
</feature>
<gene>
    <name evidence="3" type="ORF">QBC37DRAFT_251120</name>
</gene>
<dbReference type="AlphaFoldDB" id="A0AAN6YAA0"/>
<sequence>QSPSTPSSPNLTQSSSSAPTLVHPSQSQASKTPSPPTRGAKPRRKWVPLARAFTLNIVVACIFVFVCLITNFGQSSDWLLARLTPTSGILLLSFLSKIIDWGLGGTTDKTWNMLQWGPILRGGNGREKNMLTFLTLGARLDGAIKVLFSRVAWSNSSPGTIKGLSWSRIVNCAGVWALLKFFVWILAQFPGLIIMAVVEPQTQYLADNFTRVSGGIGVFDPSTIMPTVQGPMIAQYVYRNLNDPRLSFQTDQAVTPGCQSNTSCTSYLLTGGIQTITPFPQQRASDPRLTAYIAKDVPSYQLETWDLSNTTAEFLFRDCEVYHANISGGPGFYFCMKDEPDGGILAAGYAPCYSFDGPGQCRTDYAPTLAIQLYIWITKIKFYRLKTSFIADRRTGSILSLLTSSNTNSPPSPADPPTFQNISIPFLRKALNAIICPQVTNQTSTPTFGATPAYEACDKMMPNFLLTDSIANLLSHVAALEYSPGLTILQNLFATVLMLFNPVWETQLGIDENVLSDPNGLVSGLPEENYFTGSMARPVEYVAPAGWTVIAFMVCGGLLLFLCAVGMVVS</sequence>
<feature type="region of interest" description="Disordered" evidence="1">
    <location>
        <begin position="1"/>
        <end position="43"/>
    </location>
</feature>